<dbReference type="EMBL" id="JBJJXI010000070">
    <property type="protein sequence ID" value="KAL3396608.1"/>
    <property type="molecule type" value="Genomic_DNA"/>
</dbReference>
<dbReference type="SUPFAM" id="SSF57667">
    <property type="entry name" value="beta-beta-alpha zinc fingers"/>
    <property type="match status" value="2"/>
</dbReference>
<dbReference type="Proteomes" id="UP001627154">
    <property type="component" value="Unassembled WGS sequence"/>
</dbReference>
<evidence type="ECO:0000259" key="9">
    <source>
        <dbReference type="PROSITE" id="PS50157"/>
    </source>
</evidence>
<evidence type="ECO:0000256" key="7">
    <source>
        <dbReference type="PROSITE-ProRule" id="PRU00042"/>
    </source>
</evidence>
<evidence type="ECO:0000256" key="4">
    <source>
        <dbReference type="ARBA" id="ARBA00022771"/>
    </source>
</evidence>
<evidence type="ECO:0000256" key="1">
    <source>
        <dbReference type="ARBA" id="ARBA00004123"/>
    </source>
</evidence>
<dbReference type="Gene3D" id="3.30.160.60">
    <property type="entry name" value="Classic Zinc Finger"/>
    <property type="match status" value="2"/>
</dbReference>
<dbReference type="PROSITE" id="PS50157">
    <property type="entry name" value="ZINC_FINGER_C2H2_2"/>
    <property type="match status" value="4"/>
</dbReference>
<dbReference type="GO" id="GO:0005634">
    <property type="term" value="C:nucleus"/>
    <property type="evidence" value="ECO:0007669"/>
    <property type="project" value="UniProtKB-SubCell"/>
</dbReference>
<dbReference type="GO" id="GO:0008270">
    <property type="term" value="F:zinc ion binding"/>
    <property type="evidence" value="ECO:0007669"/>
    <property type="project" value="UniProtKB-KW"/>
</dbReference>
<reference evidence="10 11" key="1">
    <citation type="journal article" date="2024" name="bioRxiv">
        <title>A reference genome for Trichogramma kaykai: A tiny desert-dwelling parasitoid wasp with competing sex-ratio distorters.</title>
        <authorList>
            <person name="Culotta J."/>
            <person name="Lindsey A.R."/>
        </authorList>
    </citation>
    <scope>NUCLEOTIDE SEQUENCE [LARGE SCALE GENOMIC DNA]</scope>
    <source>
        <strain evidence="10 11">KSX58</strain>
    </source>
</reference>
<dbReference type="InterPro" id="IPR013087">
    <property type="entry name" value="Znf_C2H2_type"/>
</dbReference>
<keyword evidence="4 7" id="KW-0863">Zinc-finger</keyword>
<evidence type="ECO:0000313" key="11">
    <source>
        <dbReference type="Proteomes" id="UP001627154"/>
    </source>
</evidence>
<protein>
    <recommendedName>
        <fullName evidence="9">C2H2-type domain-containing protein</fullName>
    </recommendedName>
</protein>
<feature type="region of interest" description="Disordered" evidence="8">
    <location>
        <begin position="1"/>
        <end position="24"/>
    </location>
</feature>
<gene>
    <name evidence="10" type="ORF">TKK_009488</name>
</gene>
<dbReference type="SMART" id="SM00355">
    <property type="entry name" value="ZnF_C2H2"/>
    <property type="match status" value="5"/>
</dbReference>
<proteinExistence type="predicted"/>
<organism evidence="10 11">
    <name type="scientific">Trichogramma kaykai</name>
    <dbReference type="NCBI Taxonomy" id="54128"/>
    <lineage>
        <taxon>Eukaryota</taxon>
        <taxon>Metazoa</taxon>
        <taxon>Ecdysozoa</taxon>
        <taxon>Arthropoda</taxon>
        <taxon>Hexapoda</taxon>
        <taxon>Insecta</taxon>
        <taxon>Pterygota</taxon>
        <taxon>Neoptera</taxon>
        <taxon>Endopterygota</taxon>
        <taxon>Hymenoptera</taxon>
        <taxon>Apocrita</taxon>
        <taxon>Proctotrupomorpha</taxon>
        <taxon>Chalcidoidea</taxon>
        <taxon>Trichogrammatidae</taxon>
        <taxon>Trichogramma</taxon>
    </lineage>
</organism>
<evidence type="ECO:0000256" key="8">
    <source>
        <dbReference type="SAM" id="MobiDB-lite"/>
    </source>
</evidence>
<evidence type="ECO:0000256" key="5">
    <source>
        <dbReference type="ARBA" id="ARBA00022833"/>
    </source>
</evidence>
<evidence type="ECO:0000256" key="3">
    <source>
        <dbReference type="ARBA" id="ARBA00022737"/>
    </source>
</evidence>
<evidence type="ECO:0000313" key="10">
    <source>
        <dbReference type="EMBL" id="KAL3396608.1"/>
    </source>
</evidence>
<keyword evidence="5" id="KW-0862">Zinc</keyword>
<name>A0ABD2WTU9_9HYME</name>
<dbReference type="PROSITE" id="PS00028">
    <property type="entry name" value="ZINC_FINGER_C2H2_1"/>
    <property type="match status" value="2"/>
</dbReference>
<accession>A0ABD2WTU9</accession>
<feature type="domain" description="C2H2-type" evidence="9">
    <location>
        <begin position="112"/>
        <end position="140"/>
    </location>
</feature>
<keyword evidence="2" id="KW-0479">Metal-binding</keyword>
<dbReference type="PANTHER" id="PTHR24406">
    <property type="entry name" value="TRANSCRIPTIONAL REPRESSOR CTCFL-RELATED"/>
    <property type="match status" value="1"/>
</dbReference>
<keyword evidence="6" id="KW-0539">Nucleus</keyword>
<feature type="domain" description="C2H2-type" evidence="9">
    <location>
        <begin position="144"/>
        <end position="166"/>
    </location>
</feature>
<feature type="domain" description="C2H2-type" evidence="9">
    <location>
        <begin position="174"/>
        <end position="197"/>
    </location>
</feature>
<sequence length="260" mass="30107">MRSHEPVLLRSQANQTDTKTMSESYHVRRATRVQTVSPLAWKIANLSYIIEKSAGSACKVEVKSGPRKRKAKPISDSWMLSDCEAVCSNCGSRSKVVYGRNKCELCRAPIRYDCLACSKSYRSYNELSRHTIVKHHSTSSVERYDCAKCQKSFLLKKRLRDHERAYCSVAARTYRCEHCPYETSIKSNLASHARTQHFSVYFPHRSCECGKIFKSSSSWTRHKRHHCFNKIKLKCHLCGSSYNRKDYLRKHILNQHASFL</sequence>
<dbReference type="InterPro" id="IPR050888">
    <property type="entry name" value="ZnF_C2H2-type_TF"/>
</dbReference>
<evidence type="ECO:0000256" key="2">
    <source>
        <dbReference type="ARBA" id="ARBA00022723"/>
    </source>
</evidence>
<keyword evidence="3" id="KW-0677">Repeat</keyword>
<dbReference type="AlphaFoldDB" id="A0ABD2WTU9"/>
<keyword evidence="11" id="KW-1185">Reference proteome</keyword>
<comment type="subcellular location">
    <subcellularLocation>
        <location evidence="1">Nucleus</location>
    </subcellularLocation>
</comment>
<comment type="caution">
    <text evidence="10">The sequence shown here is derived from an EMBL/GenBank/DDBJ whole genome shotgun (WGS) entry which is preliminary data.</text>
</comment>
<dbReference type="InterPro" id="IPR036236">
    <property type="entry name" value="Znf_C2H2_sf"/>
</dbReference>
<feature type="compositionally biased region" description="Polar residues" evidence="8">
    <location>
        <begin position="11"/>
        <end position="23"/>
    </location>
</feature>
<dbReference type="Pfam" id="PF00096">
    <property type="entry name" value="zf-C2H2"/>
    <property type="match status" value="2"/>
</dbReference>
<evidence type="ECO:0000256" key="6">
    <source>
        <dbReference type="ARBA" id="ARBA00023242"/>
    </source>
</evidence>
<feature type="domain" description="C2H2-type" evidence="9">
    <location>
        <begin position="233"/>
        <end position="257"/>
    </location>
</feature>